<dbReference type="PROSITE" id="PS01332">
    <property type="entry name" value="HTH_RRF2_1"/>
    <property type="match status" value="1"/>
</dbReference>
<dbReference type="PANTHER" id="PTHR33221">
    <property type="entry name" value="WINGED HELIX-TURN-HELIX TRANSCRIPTIONAL REGULATOR, RRF2 FAMILY"/>
    <property type="match status" value="1"/>
</dbReference>
<dbReference type="OrthoDB" id="9808360at2"/>
<evidence type="ECO:0000256" key="1">
    <source>
        <dbReference type="ARBA" id="ARBA00023125"/>
    </source>
</evidence>
<proteinExistence type="predicted"/>
<dbReference type="NCBIfam" id="TIGR00738">
    <property type="entry name" value="rrf2_super"/>
    <property type="match status" value="1"/>
</dbReference>
<dbReference type="STRING" id="545619.SAMN04489860_0719"/>
<dbReference type="PROSITE" id="PS51197">
    <property type="entry name" value="HTH_RRF2_2"/>
    <property type="match status" value="1"/>
</dbReference>
<organism evidence="2 3">
    <name type="scientific">Paraoerskovia marina</name>
    <dbReference type="NCBI Taxonomy" id="545619"/>
    <lineage>
        <taxon>Bacteria</taxon>
        <taxon>Bacillati</taxon>
        <taxon>Actinomycetota</taxon>
        <taxon>Actinomycetes</taxon>
        <taxon>Micrococcales</taxon>
        <taxon>Cellulomonadaceae</taxon>
        <taxon>Paraoerskovia</taxon>
    </lineage>
</organism>
<sequence length="153" mass="16143">MRISARADYAIRAGAELAAADNARAVTAAELASAQSIPHKFLEGILTDLRRDGLVLSQRGAGGGYRLARPASEVTLADVIRAVDGPLVFVRGERPPDLERYSGAATALLDVWVALRATVRSVLEAVTLEQLASGALPAEVRDLVADATAWENP</sequence>
<dbReference type="GO" id="GO:0005829">
    <property type="term" value="C:cytosol"/>
    <property type="evidence" value="ECO:0007669"/>
    <property type="project" value="TreeGrafter"/>
</dbReference>
<evidence type="ECO:0000313" key="3">
    <source>
        <dbReference type="Proteomes" id="UP000185663"/>
    </source>
</evidence>
<dbReference type="PANTHER" id="PTHR33221:SF5">
    <property type="entry name" value="HTH-TYPE TRANSCRIPTIONAL REGULATOR ISCR"/>
    <property type="match status" value="1"/>
</dbReference>
<keyword evidence="3" id="KW-1185">Reference proteome</keyword>
<name>A0A1H1P6B8_9CELL</name>
<accession>A0A1H1P6B8</accession>
<dbReference type="GO" id="GO:0003700">
    <property type="term" value="F:DNA-binding transcription factor activity"/>
    <property type="evidence" value="ECO:0007669"/>
    <property type="project" value="TreeGrafter"/>
</dbReference>
<dbReference type="GO" id="GO:0003677">
    <property type="term" value="F:DNA binding"/>
    <property type="evidence" value="ECO:0007669"/>
    <property type="project" value="UniProtKB-KW"/>
</dbReference>
<dbReference type="AlphaFoldDB" id="A0A1H1P6B8"/>
<dbReference type="eggNOG" id="COG1959">
    <property type="taxonomic scope" value="Bacteria"/>
</dbReference>
<dbReference type="InterPro" id="IPR000944">
    <property type="entry name" value="Tscrpt_reg_Rrf2"/>
</dbReference>
<keyword evidence="1" id="KW-0238">DNA-binding</keyword>
<evidence type="ECO:0000313" key="2">
    <source>
        <dbReference type="EMBL" id="SDS06600.1"/>
    </source>
</evidence>
<dbReference type="InterPro" id="IPR036388">
    <property type="entry name" value="WH-like_DNA-bd_sf"/>
</dbReference>
<dbReference type="Gene3D" id="1.10.10.10">
    <property type="entry name" value="Winged helix-like DNA-binding domain superfamily/Winged helix DNA-binding domain"/>
    <property type="match status" value="1"/>
</dbReference>
<dbReference type="RefSeq" id="WP_083371613.1">
    <property type="nucleotide sequence ID" value="NZ_LT629776.1"/>
</dbReference>
<protein>
    <submittedName>
        <fullName evidence="2">Rrf2 family protein</fullName>
    </submittedName>
</protein>
<dbReference type="SUPFAM" id="SSF46785">
    <property type="entry name" value="Winged helix' DNA-binding domain"/>
    <property type="match status" value="1"/>
</dbReference>
<dbReference type="Proteomes" id="UP000185663">
    <property type="component" value="Chromosome I"/>
</dbReference>
<dbReference type="EMBL" id="LT629776">
    <property type="protein sequence ID" value="SDS06600.1"/>
    <property type="molecule type" value="Genomic_DNA"/>
</dbReference>
<gene>
    <name evidence="2" type="ORF">SAMN04489860_0719</name>
</gene>
<dbReference type="InterPro" id="IPR036390">
    <property type="entry name" value="WH_DNA-bd_sf"/>
</dbReference>
<reference evidence="2 3" key="1">
    <citation type="submission" date="2016-10" db="EMBL/GenBank/DDBJ databases">
        <authorList>
            <person name="de Groot N.N."/>
        </authorList>
    </citation>
    <scope>NUCLEOTIDE SEQUENCE [LARGE SCALE GENOMIC DNA]</scope>
    <source>
        <strain evidence="2 3">DSM 22126</strain>
    </source>
</reference>
<dbReference type="Pfam" id="PF02082">
    <property type="entry name" value="Rrf2"/>
    <property type="match status" value="1"/>
</dbReference>
<dbReference type="InterPro" id="IPR030489">
    <property type="entry name" value="TR_Rrf2-type_CS"/>
</dbReference>